<keyword evidence="4" id="KW-0255">Endonuclease</keyword>
<dbReference type="PRINTS" id="PR00130">
    <property type="entry name" value="DNASEI"/>
</dbReference>
<reference evidence="9" key="1">
    <citation type="submission" date="2020-11" db="EMBL/GenBank/DDBJ databases">
        <authorList>
            <person name="Tran Van P."/>
        </authorList>
    </citation>
    <scope>NUCLEOTIDE SEQUENCE</scope>
</reference>
<dbReference type="SMART" id="SM00476">
    <property type="entry name" value="DNaseIc"/>
    <property type="match status" value="1"/>
</dbReference>
<dbReference type="PANTHER" id="PTHR11371">
    <property type="entry name" value="DEOXYRIBONUCLEASE"/>
    <property type="match status" value="1"/>
</dbReference>
<gene>
    <name evidence="9" type="ORF">DSTB1V02_LOCUS13602</name>
</gene>
<evidence type="ECO:0000256" key="3">
    <source>
        <dbReference type="ARBA" id="ARBA00022801"/>
    </source>
</evidence>
<evidence type="ECO:0000313" key="10">
    <source>
        <dbReference type="Proteomes" id="UP000677054"/>
    </source>
</evidence>
<organism evidence="9">
    <name type="scientific">Darwinula stevensoni</name>
    <dbReference type="NCBI Taxonomy" id="69355"/>
    <lineage>
        <taxon>Eukaryota</taxon>
        <taxon>Metazoa</taxon>
        <taxon>Ecdysozoa</taxon>
        <taxon>Arthropoda</taxon>
        <taxon>Crustacea</taxon>
        <taxon>Oligostraca</taxon>
        <taxon>Ostracoda</taxon>
        <taxon>Podocopa</taxon>
        <taxon>Podocopida</taxon>
        <taxon>Darwinulocopina</taxon>
        <taxon>Darwinuloidea</taxon>
        <taxon>Darwinulidae</taxon>
        <taxon>Darwinula</taxon>
    </lineage>
</organism>
<evidence type="ECO:0000313" key="9">
    <source>
        <dbReference type="EMBL" id="CAD7253856.1"/>
    </source>
</evidence>
<evidence type="ECO:0000256" key="7">
    <source>
        <dbReference type="SAM" id="SignalP"/>
    </source>
</evidence>
<keyword evidence="3 4" id="KW-0378">Hydrolase</keyword>
<keyword evidence="10" id="KW-1185">Reference proteome</keyword>
<evidence type="ECO:0000259" key="8">
    <source>
        <dbReference type="Pfam" id="PF03372"/>
    </source>
</evidence>
<feature type="active site" evidence="5">
    <location>
        <position position="129"/>
    </location>
</feature>
<dbReference type="InterPro" id="IPR016202">
    <property type="entry name" value="DNase_I"/>
</dbReference>
<feature type="signal peptide" evidence="7">
    <location>
        <begin position="1"/>
        <end position="18"/>
    </location>
</feature>
<sequence length="304" mass="34753">MEPFRVILLALAAAAVCSLDVRVATFNIERLGDGKLEKPEVVEILLQRYINFLNFSIPLGTPSLRMIQVSSYFFTRWQILDDYDLVCIQELTDEDGSSVPVLLGLLNEASGKEYTNHTSPRLGRTTYKEQYLFLYEPSLFQVVETILYDDTADDIFEREPYYVTFRSGNYMFTMGTIHVKPDDALAELIQFAPANDWVTENYGMQEFLLLGDFNADCDYVSGSDWDEIGLWTQPGYRWFVDNDADTTVNSNTDCAYSRVVAKGPDLQARISDVRVRRFDEEFGLEQAEALDVSDHYPVEFTLTV</sequence>
<dbReference type="GO" id="GO:0004530">
    <property type="term" value="F:deoxyribonuclease I activity"/>
    <property type="evidence" value="ECO:0007669"/>
    <property type="project" value="TreeGrafter"/>
</dbReference>
<evidence type="ECO:0000256" key="1">
    <source>
        <dbReference type="ARBA" id="ARBA00007359"/>
    </source>
</evidence>
<comment type="similarity">
    <text evidence="1 4">Belongs to the DNase I family.</text>
</comment>
<feature type="active site" evidence="5">
    <location>
        <position position="178"/>
    </location>
</feature>
<evidence type="ECO:0000256" key="5">
    <source>
        <dbReference type="PIRSR" id="PIRSR000988-1"/>
    </source>
</evidence>
<dbReference type="GO" id="GO:0003677">
    <property type="term" value="F:DNA binding"/>
    <property type="evidence" value="ECO:0007669"/>
    <property type="project" value="TreeGrafter"/>
</dbReference>
<keyword evidence="2 4" id="KW-0540">Nuclease</keyword>
<keyword evidence="6" id="KW-1015">Disulfide bond</keyword>
<dbReference type="SUPFAM" id="SSF56219">
    <property type="entry name" value="DNase I-like"/>
    <property type="match status" value="1"/>
</dbReference>
<dbReference type="GO" id="GO:0006308">
    <property type="term" value="P:DNA catabolic process"/>
    <property type="evidence" value="ECO:0007669"/>
    <property type="project" value="InterPro"/>
</dbReference>
<dbReference type="AlphaFoldDB" id="A0A7R9AHI7"/>
<dbReference type="EMBL" id="CAJPEV010006895">
    <property type="protein sequence ID" value="CAG0904438.1"/>
    <property type="molecule type" value="Genomic_DNA"/>
</dbReference>
<evidence type="ECO:0000256" key="2">
    <source>
        <dbReference type="ARBA" id="ARBA00022722"/>
    </source>
</evidence>
<dbReference type="InterPro" id="IPR036691">
    <property type="entry name" value="Endo/exonu/phosph_ase_sf"/>
</dbReference>
<name>A0A7R9AHI7_9CRUS</name>
<keyword evidence="7" id="KW-0732">Signal</keyword>
<protein>
    <recommendedName>
        <fullName evidence="4">Deoxyribonuclease</fullName>
    </recommendedName>
</protein>
<dbReference type="EMBL" id="LR906412">
    <property type="protein sequence ID" value="CAD7253856.1"/>
    <property type="molecule type" value="Genomic_DNA"/>
</dbReference>
<proteinExistence type="inferred from homology"/>
<accession>A0A7R9AHI7</accession>
<evidence type="ECO:0000256" key="4">
    <source>
        <dbReference type="PIRNR" id="PIRNR000988"/>
    </source>
</evidence>
<feature type="chain" id="PRO_5036402872" description="Deoxyribonuclease" evidence="7">
    <location>
        <begin position="19"/>
        <end position="304"/>
    </location>
</feature>
<dbReference type="Proteomes" id="UP000677054">
    <property type="component" value="Unassembled WGS sequence"/>
</dbReference>
<evidence type="ECO:0000256" key="6">
    <source>
        <dbReference type="PIRSR" id="PIRSR000988-2"/>
    </source>
</evidence>
<dbReference type="Gene3D" id="3.60.10.10">
    <property type="entry name" value="Endonuclease/exonuclease/phosphatase"/>
    <property type="match status" value="1"/>
</dbReference>
<feature type="disulfide bond" description="Essential for enzymatic activity" evidence="6">
    <location>
        <begin position="217"/>
        <end position="254"/>
    </location>
</feature>
<dbReference type="OrthoDB" id="6410211at2759"/>
<feature type="domain" description="Endonuclease/exonuclease/phosphatase" evidence="8">
    <location>
        <begin position="78"/>
        <end position="263"/>
    </location>
</feature>
<dbReference type="PIRSF" id="PIRSF000988">
    <property type="entry name" value="DNase_I_euk"/>
    <property type="match status" value="1"/>
</dbReference>
<dbReference type="PANTHER" id="PTHR11371:SF31">
    <property type="entry name" value="EXTRACELLULAR NUCLEASE"/>
    <property type="match status" value="1"/>
</dbReference>
<dbReference type="GO" id="GO:0005634">
    <property type="term" value="C:nucleus"/>
    <property type="evidence" value="ECO:0007669"/>
    <property type="project" value="TreeGrafter"/>
</dbReference>
<dbReference type="InterPro" id="IPR005135">
    <property type="entry name" value="Endo/exonuclease/phosphatase"/>
</dbReference>
<dbReference type="Pfam" id="PF03372">
    <property type="entry name" value="Exo_endo_phos"/>
    <property type="match status" value="1"/>
</dbReference>